<dbReference type="InterPro" id="IPR018919">
    <property type="entry name" value="DUF2484"/>
</dbReference>
<dbReference type="Proteomes" id="UP000248311">
    <property type="component" value="Unassembled WGS sequence"/>
</dbReference>
<evidence type="ECO:0000256" key="1">
    <source>
        <dbReference type="SAM" id="Phobius"/>
    </source>
</evidence>
<dbReference type="Pfam" id="PF10658">
    <property type="entry name" value="DUF2484"/>
    <property type="match status" value="1"/>
</dbReference>
<reference evidence="2 3" key="1">
    <citation type="submission" date="2018-06" db="EMBL/GenBank/DDBJ databases">
        <title>Genomic Encyclopedia of Type Strains, Phase III (KMG-III): the genomes of soil and plant-associated and newly described type strains.</title>
        <authorList>
            <person name="Whitman W."/>
        </authorList>
    </citation>
    <scope>NUCLEOTIDE SEQUENCE [LARGE SCALE GENOMIC DNA]</scope>
    <source>
        <strain evidence="2 3">CECT 9025</strain>
    </source>
</reference>
<evidence type="ECO:0000313" key="3">
    <source>
        <dbReference type="Proteomes" id="UP000248311"/>
    </source>
</evidence>
<comment type="caution">
    <text evidence="2">The sequence shown here is derived from an EMBL/GenBank/DDBJ whole genome shotgun (WGS) entry which is preliminary data.</text>
</comment>
<organism evidence="2 3">
    <name type="scientific">Pseudoroseicyclus aestuarii</name>
    <dbReference type="NCBI Taxonomy" id="1795041"/>
    <lineage>
        <taxon>Bacteria</taxon>
        <taxon>Pseudomonadati</taxon>
        <taxon>Pseudomonadota</taxon>
        <taxon>Alphaproteobacteria</taxon>
        <taxon>Rhodobacterales</taxon>
        <taxon>Paracoccaceae</taxon>
        <taxon>Pseudoroseicyclus</taxon>
    </lineage>
</organism>
<keyword evidence="1" id="KW-0812">Transmembrane</keyword>
<keyword evidence="1" id="KW-0472">Membrane</keyword>
<dbReference type="AlphaFoldDB" id="A0A318T5E9"/>
<protein>
    <submittedName>
        <fullName evidence="2">Uncharacterized protein DUF2484</fullName>
    </submittedName>
</protein>
<dbReference type="RefSeq" id="WP_110815179.1">
    <property type="nucleotide sequence ID" value="NZ_QJTE01000004.1"/>
</dbReference>
<dbReference type="OrthoDB" id="7862849at2"/>
<gene>
    <name evidence="2" type="ORF">DFP88_104278</name>
</gene>
<sequence length="81" mass="8726">MSAPLILALLWLIAANVLAILPSQDGHRLRAVCLIAVGVPLLGLVTWQHGPLIGLALLAAGASVLRWPLLFLGRWLSRQMQ</sequence>
<keyword evidence="3" id="KW-1185">Reference proteome</keyword>
<keyword evidence="1" id="KW-1133">Transmembrane helix</keyword>
<feature type="transmembrane region" description="Helical" evidence="1">
    <location>
        <begin position="29"/>
        <end position="47"/>
    </location>
</feature>
<name>A0A318T5E9_9RHOB</name>
<evidence type="ECO:0000313" key="2">
    <source>
        <dbReference type="EMBL" id="PYE82521.1"/>
    </source>
</evidence>
<dbReference type="EMBL" id="QJTE01000004">
    <property type="protein sequence ID" value="PYE82521.1"/>
    <property type="molecule type" value="Genomic_DNA"/>
</dbReference>
<proteinExistence type="predicted"/>
<accession>A0A318T5E9</accession>
<feature type="transmembrane region" description="Helical" evidence="1">
    <location>
        <begin position="54"/>
        <end position="76"/>
    </location>
</feature>